<keyword evidence="4 13" id="KW-0812">Transmembrane</keyword>
<keyword evidence="6" id="KW-0677">Repeat</keyword>
<dbReference type="PROSITE" id="PS00108">
    <property type="entry name" value="PROTEIN_KINASE_ST"/>
    <property type="match status" value="1"/>
</dbReference>
<sequence>MDLALEAIMAALIGCFATVFIAAATMICKRIRAKRSRIEATQAPIPKPSTTLTSIAVEESVLFDPSLQISMRDIITATNNFSADLIAGDGRFGFVYKAELPSGLKLAVKKLDSSSFQCFMEFRSELEILGKLRHPNVVRLLGYCITGADRALIYEFFERGSLDICLHELYLNRSQFPLCWRTRKKIVVGVANGLAYMHDLKKPIIHRDVKSNNIFLDSEFEAHIADFGLARMVEAQHTHVSTQAAGTVGYMPPEYEEGYAVATVKGDVYSFGILMLEIATGKRPQSRVAVDEKTTTSFMEWAKRMVAQNRESEMLDPNVWVWSSRRGLDESSIREYFRVSFMCTKSNPRERPTMREVVELLARDFM</sequence>
<proteinExistence type="predicted"/>
<keyword evidence="7" id="KW-0547">Nucleotide-binding</keyword>
<dbReference type="Gene3D" id="1.10.510.10">
    <property type="entry name" value="Transferase(Phosphotransferase) domain 1"/>
    <property type="match status" value="1"/>
</dbReference>
<evidence type="ECO:0000256" key="1">
    <source>
        <dbReference type="ARBA" id="ARBA00004479"/>
    </source>
</evidence>
<dbReference type="FunFam" id="3.30.200.20:FF:000745">
    <property type="entry name" value="Phytosulfokine receptor 2"/>
    <property type="match status" value="1"/>
</dbReference>
<evidence type="ECO:0000256" key="2">
    <source>
        <dbReference type="ARBA" id="ARBA00022614"/>
    </source>
</evidence>
<keyword evidence="3" id="KW-0808">Transferase</keyword>
<evidence type="ECO:0000256" key="9">
    <source>
        <dbReference type="ARBA" id="ARBA00022989"/>
    </source>
</evidence>
<dbReference type="InterPro" id="IPR008271">
    <property type="entry name" value="Ser/Thr_kinase_AS"/>
</dbReference>
<dbReference type="Gene3D" id="3.30.200.20">
    <property type="entry name" value="Phosphorylase Kinase, domain 1"/>
    <property type="match status" value="1"/>
</dbReference>
<evidence type="ECO:0000256" key="8">
    <source>
        <dbReference type="ARBA" id="ARBA00022840"/>
    </source>
</evidence>
<dbReference type="Proteomes" id="UP001187192">
    <property type="component" value="Unassembled WGS sequence"/>
</dbReference>
<feature type="transmembrane region" description="Helical" evidence="13">
    <location>
        <begin position="6"/>
        <end position="28"/>
    </location>
</feature>
<evidence type="ECO:0000256" key="5">
    <source>
        <dbReference type="ARBA" id="ARBA00022729"/>
    </source>
</evidence>
<dbReference type="CDD" id="cd14066">
    <property type="entry name" value="STKc_IRAK"/>
    <property type="match status" value="1"/>
</dbReference>
<comment type="subcellular location">
    <subcellularLocation>
        <location evidence="1">Membrane</location>
        <topology evidence="1">Single-pass type I membrane protein</topology>
    </subcellularLocation>
</comment>
<dbReference type="PROSITE" id="PS50011">
    <property type="entry name" value="PROTEIN_KINASE_DOM"/>
    <property type="match status" value="1"/>
</dbReference>
<dbReference type="SUPFAM" id="SSF56112">
    <property type="entry name" value="Protein kinase-like (PK-like)"/>
    <property type="match status" value="1"/>
</dbReference>
<keyword evidence="5" id="KW-0732">Signal</keyword>
<gene>
    <name evidence="15" type="ORF">TIFTF001_017801</name>
</gene>
<keyword evidence="10 13" id="KW-0472">Membrane</keyword>
<protein>
    <recommendedName>
        <fullName evidence="14">Protein kinase domain-containing protein</fullName>
    </recommendedName>
</protein>
<organism evidence="15 16">
    <name type="scientific">Ficus carica</name>
    <name type="common">Common fig</name>
    <dbReference type="NCBI Taxonomy" id="3494"/>
    <lineage>
        <taxon>Eukaryota</taxon>
        <taxon>Viridiplantae</taxon>
        <taxon>Streptophyta</taxon>
        <taxon>Embryophyta</taxon>
        <taxon>Tracheophyta</taxon>
        <taxon>Spermatophyta</taxon>
        <taxon>Magnoliopsida</taxon>
        <taxon>eudicotyledons</taxon>
        <taxon>Gunneridae</taxon>
        <taxon>Pentapetalae</taxon>
        <taxon>rosids</taxon>
        <taxon>fabids</taxon>
        <taxon>Rosales</taxon>
        <taxon>Moraceae</taxon>
        <taxon>Ficeae</taxon>
        <taxon>Ficus</taxon>
    </lineage>
</organism>
<dbReference type="SMART" id="SM00220">
    <property type="entry name" value="S_TKc"/>
    <property type="match status" value="1"/>
</dbReference>
<dbReference type="PANTHER" id="PTHR48006:SF47">
    <property type="entry name" value="PHYTOSULFOKINE RECEPTOR 2-LIKE"/>
    <property type="match status" value="1"/>
</dbReference>
<evidence type="ECO:0000256" key="7">
    <source>
        <dbReference type="ARBA" id="ARBA00022741"/>
    </source>
</evidence>
<dbReference type="Pfam" id="PF00069">
    <property type="entry name" value="Pkinase"/>
    <property type="match status" value="1"/>
</dbReference>
<evidence type="ECO:0000313" key="16">
    <source>
        <dbReference type="Proteomes" id="UP001187192"/>
    </source>
</evidence>
<dbReference type="InterPro" id="IPR000719">
    <property type="entry name" value="Prot_kinase_dom"/>
</dbReference>
<evidence type="ECO:0000256" key="13">
    <source>
        <dbReference type="SAM" id="Phobius"/>
    </source>
</evidence>
<keyword evidence="16" id="KW-1185">Reference proteome</keyword>
<evidence type="ECO:0000256" key="12">
    <source>
        <dbReference type="ARBA" id="ARBA00023180"/>
    </source>
</evidence>
<evidence type="ECO:0000256" key="10">
    <source>
        <dbReference type="ARBA" id="ARBA00023136"/>
    </source>
</evidence>
<comment type="caution">
    <text evidence="15">The sequence shown here is derived from an EMBL/GenBank/DDBJ whole genome shotgun (WGS) entry which is preliminary data.</text>
</comment>
<evidence type="ECO:0000256" key="3">
    <source>
        <dbReference type="ARBA" id="ARBA00022679"/>
    </source>
</evidence>
<dbReference type="InterPro" id="IPR011009">
    <property type="entry name" value="Kinase-like_dom_sf"/>
</dbReference>
<evidence type="ECO:0000256" key="6">
    <source>
        <dbReference type="ARBA" id="ARBA00022737"/>
    </source>
</evidence>
<dbReference type="GO" id="GO:0005524">
    <property type="term" value="F:ATP binding"/>
    <property type="evidence" value="ECO:0007669"/>
    <property type="project" value="UniProtKB-KW"/>
</dbReference>
<keyword evidence="2" id="KW-0433">Leucine-rich repeat</keyword>
<keyword evidence="9 13" id="KW-1133">Transmembrane helix</keyword>
<evidence type="ECO:0000256" key="11">
    <source>
        <dbReference type="ARBA" id="ARBA00023170"/>
    </source>
</evidence>
<keyword evidence="12" id="KW-0325">Glycoprotein</keyword>
<dbReference type="FunFam" id="1.10.510.10:FF:000388">
    <property type="entry name" value="Leucine-rich repeat receptor-like tyrosine-protein kinase PXC3"/>
    <property type="match status" value="1"/>
</dbReference>
<accession>A0AA88ARA5</accession>
<evidence type="ECO:0000259" key="14">
    <source>
        <dbReference type="PROSITE" id="PS50011"/>
    </source>
</evidence>
<keyword evidence="11" id="KW-0675">Receptor</keyword>
<dbReference type="InterPro" id="IPR051824">
    <property type="entry name" value="LRR_Rcpt-Like_S/T_Kinase"/>
</dbReference>
<dbReference type="AlphaFoldDB" id="A0AA88ARA5"/>
<dbReference type="PANTHER" id="PTHR48006">
    <property type="entry name" value="LEUCINE-RICH REPEAT-CONTAINING PROTEIN DDB_G0281931-RELATED"/>
    <property type="match status" value="1"/>
</dbReference>
<dbReference type="GO" id="GO:0004672">
    <property type="term" value="F:protein kinase activity"/>
    <property type="evidence" value="ECO:0007669"/>
    <property type="project" value="InterPro"/>
</dbReference>
<evidence type="ECO:0000313" key="15">
    <source>
        <dbReference type="EMBL" id="GMN48631.1"/>
    </source>
</evidence>
<evidence type="ECO:0000256" key="4">
    <source>
        <dbReference type="ARBA" id="ARBA00022692"/>
    </source>
</evidence>
<dbReference type="GO" id="GO:0016020">
    <property type="term" value="C:membrane"/>
    <property type="evidence" value="ECO:0007669"/>
    <property type="project" value="UniProtKB-SubCell"/>
</dbReference>
<reference evidence="15" key="1">
    <citation type="submission" date="2023-07" db="EMBL/GenBank/DDBJ databases">
        <title>draft genome sequence of fig (Ficus carica).</title>
        <authorList>
            <person name="Takahashi T."/>
            <person name="Nishimura K."/>
        </authorList>
    </citation>
    <scope>NUCLEOTIDE SEQUENCE</scope>
</reference>
<name>A0AA88ARA5_FICCA</name>
<dbReference type="EMBL" id="BTGU01000028">
    <property type="protein sequence ID" value="GMN48631.1"/>
    <property type="molecule type" value="Genomic_DNA"/>
</dbReference>
<feature type="domain" description="Protein kinase" evidence="14">
    <location>
        <begin position="81"/>
        <end position="366"/>
    </location>
</feature>
<keyword evidence="8" id="KW-0067">ATP-binding</keyword>